<evidence type="ECO:0000313" key="4">
    <source>
        <dbReference type="Proteomes" id="UP000199595"/>
    </source>
</evidence>
<dbReference type="RefSeq" id="WP_090123978.1">
    <property type="nucleotide sequence ID" value="NZ_FNNJ01000007.1"/>
</dbReference>
<keyword evidence="4" id="KW-1185">Reference proteome</keyword>
<evidence type="ECO:0000259" key="2">
    <source>
        <dbReference type="Pfam" id="PF00144"/>
    </source>
</evidence>
<proteinExistence type="predicted"/>
<feature type="domain" description="Beta-lactamase-related" evidence="2">
    <location>
        <begin position="162"/>
        <end position="423"/>
    </location>
</feature>
<evidence type="ECO:0000313" key="3">
    <source>
        <dbReference type="EMBL" id="SDX59389.1"/>
    </source>
</evidence>
<dbReference type="Proteomes" id="UP000199595">
    <property type="component" value="Unassembled WGS sequence"/>
</dbReference>
<dbReference type="EMBL" id="FNNJ01000007">
    <property type="protein sequence ID" value="SDX59389.1"/>
    <property type="molecule type" value="Genomic_DNA"/>
</dbReference>
<name>A0A1H3D134_9FLAO</name>
<dbReference type="PANTHER" id="PTHR43283:SF7">
    <property type="entry name" value="BETA-LACTAMASE-RELATED DOMAIN-CONTAINING PROTEIN"/>
    <property type="match status" value="1"/>
</dbReference>
<dbReference type="InterPro" id="IPR012338">
    <property type="entry name" value="Beta-lactam/transpept-like"/>
</dbReference>
<feature type="transmembrane region" description="Helical" evidence="1">
    <location>
        <begin position="7"/>
        <end position="24"/>
    </location>
</feature>
<sequence length="446" mass="50874">MKKIAKYGLFPLIIILIAVVWKQYPRLNIITGFAAKSVCSCTFEANRSLESIEKGDNGFSPINLAKNEINFEDKSVTSSVFGLKKRKAIYKEGLGCVLVPENFNNNVVFKPNRYVTKVALRYPYGILPQKDTVFSNVDYKALNSAVENAFDKPGDSVNKTRAVLVIHNNQIIAEKYEEGFNKNSKFLGWSMTKSITSAVVGVLEKQGKIDVNESNLFDEWKNDERSKITLNNLLQMNSGLEWEEDYNKISDVTKMLFLEKDMTSVQLQKAFVGKPNETWNYSSGTTNLLSRYIRNQFKTHQEYLDFWYAELIDKIGMRSMVLETDIEGNYVGSSYSWATARDWVKFGLLYLNNGNWNGEQILNEDWVNYTKTPTNTSKGEYGAQFWLNAGGVYPNTPKDLFSCNGYQGQYVFIIPSKKIVVVRFGLVSNPVFNVDEFLHQICQSIE</sequence>
<reference evidence="3 4" key="1">
    <citation type="submission" date="2016-10" db="EMBL/GenBank/DDBJ databases">
        <authorList>
            <person name="de Groot N.N."/>
        </authorList>
    </citation>
    <scope>NUCLEOTIDE SEQUENCE [LARGE SCALE GENOMIC DNA]</scope>
    <source>
        <strain evidence="3 4">DSM 24956</strain>
    </source>
</reference>
<dbReference type="InterPro" id="IPR001466">
    <property type="entry name" value="Beta-lactam-related"/>
</dbReference>
<dbReference type="Gene3D" id="3.40.710.10">
    <property type="entry name" value="DD-peptidase/beta-lactamase superfamily"/>
    <property type="match status" value="1"/>
</dbReference>
<keyword evidence="1" id="KW-0472">Membrane</keyword>
<protein>
    <submittedName>
        <fullName evidence="3">CubicO group peptidase, beta-lactamase class C family</fullName>
    </submittedName>
</protein>
<dbReference type="AlphaFoldDB" id="A0A1H3D134"/>
<dbReference type="OrthoDB" id="9773047at2"/>
<dbReference type="Pfam" id="PF00144">
    <property type="entry name" value="Beta-lactamase"/>
    <property type="match status" value="1"/>
</dbReference>
<dbReference type="PANTHER" id="PTHR43283">
    <property type="entry name" value="BETA-LACTAMASE-RELATED"/>
    <property type="match status" value="1"/>
</dbReference>
<keyword evidence="1" id="KW-0812">Transmembrane</keyword>
<accession>A0A1H3D134</accession>
<gene>
    <name evidence="3" type="ORF">SAMN05444411_1077</name>
</gene>
<dbReference type="SUPFAM" id="SSF56601">
    <property type="entry name" value="beta-lactamase/transpeptidase-like"/>
    <property type="match status" value="1"/>
</dbReference>
<keyword evidence="1" id="KW-1133">Transmembrane helix</keyword>
<dbReference type="STRING" id="762486.SAMN05444411_1077"/>
<dbReference type="InterPro" id="IPR050789">
    <property type="entry name" value="Diverse_Enzym_Activities"/>
</dbReference>
<organism evidence="3 4">
    <name type="scientific">Lutibacter oricola</name>
    <dbReference type="NCBI Taxonomy" id="762486"/>
    <lineage>
        <taxon>Bacteria</taxon>
        <taxon>Pseudomonadati</taxon>
        <taxon>Bacteroidota</taxon>
        <taxon>Flavobacteriia</taxon>
        <taxon>Flavobacteriales</taxon>
        <taxon>Flavobacteriaceae</taxon>
        <taxon>Lutibacter</taxon>
    </lineage>
</organism>
<evidence type="ECO:0000256" key="1">
    <source>
        <dbReference type="SAM" id="Phobius"/>
    </source>
</evidence>